<dbReference type="InterPro" id="IPR000387">
    <property type="entry name" value="Tyr_Pase_dom"/>
</dbReference>
<sequence length="296" mass="31230">MFTRSPRLASAALAGALALGSLTVPVPASAAPVAAPLAAPLAAPASVQVDGAVNVRDIGGYTAADGRRVRGGLVYRSASLSEVTDTGVAQLGRLGLTASVDFRSGLEVTLSGPDRLPGGVAPVAAPIASLSPTLLDLMPELLQMILADDKPGEFMAVTYRSFIHDPDTRRRFADTLRRIAAGQGAVLYHCTEGKDRTGVMTAILLTALGVDKAQVYDDYMRSNEELAEKNEEELAELAKYGIDPALIEPLLTVRTSYLDAAFDQIKRDYGTFDAFLTQGLGIDAATQAALRTRLLQ</sequence>
<gene>
    <name evidence="5" type="ORF">SM611_15610</name>
</gene>
<proteinExistence type="inferred from homology"/>
<comment type="caution">
    <text evidence="5">The sequence shown here is derived from an EMBL/GenBank/DDBJ whole genome shotgun (WGS) entry which is preliminary data.</text>
</comment>
<dbReference type="EC" id="3.1.3.48" evidence="5"/>
<feature type="signal peptide" evidence="3">
    <location>
        <begin position="1"/>
        <end position="30"/>
    </location>
</feature>
<evidence type="ECO:0000256" key="1">
    <source>
        <dbReference type="ARBA" id="ARBA00009580"/>
    </source>
</evidence>
<dbReference type="InterPro" id="IPR026893">
    <property type="entry name" value="Tyr/Ser_Pase_IphP-type"/>
</dbReference>
<dbReference type="PANTHER" id="PTHR31126">
    <property type="entry name" value="TYROSINE-PROTEIN PHOSPHATASE"/>
    <property type="match status" value="1"/>
</dbReference>
<accession>A0ABV4QD89</accession>
<dbReference type="Gene3D" id="3.90.190.10">
    <property type="entry name" value="Protein tyrosine phosphatase superfamily"/>
    <property type="match status" value="1"/>
</dbReference>
<dbReference type="PANTHER" id="PTHR31126:SF1">
    <property type="entry name" value="TYROSINE SPECIFIC PROTEIN PHOSPHATASES DOMAIN-CONTAINING PROTEIN"/>
    <property type="match status" value="1"/>
</dbReference>
<dbReference type="InterPro" id="IPR029021">
    <property type="entry name" value="Prot-tyrosine_phosphatase-like"/>
</dbReference>
<keyword evidence="3" id="KW-0732">Signal</keyword>
<evidence type="ECO:0000259" key="4">
    <source>
        <dbReference type="PROSITE" id="PS50056"/>
    </source>
</evidence>
<protein>
    <submittedName>
        <fullName evidence="5">Tyrosine-protein phosphatase</fullName>
        <ecNumber evidence="5">3.1.3.48</ecNumber>
    </submittedName>
</protein>
<dbReference type="Pfam" id="PF13350">
    <property type="entry name" value="Y_phosphatase3"/>
    <property type="match status" value="1"/>
</dbReference>
<feature type="domain" description="Tyrosine specific protein phosphatases" evidence="4">
    <location>
        <begin position="170"/>
        <end position="234"/>
    </location>
</feature>
<dbReference type="RefSeq" id="WP_371950260.1">
    <property type="nucleotide sequence ID" value="NZ_JAXCEI010000006.1"/>
</dbReference>
<evidence type="ECO:0000313" key="5">
    <source>
        <dbReference type="EMBL" id="MFA1540355.1"/>
    </source>
</evidence>
<evidence type="ECO:0000256" key="2">
    <source>
        <dbReference type="SAM" id="Coils"/>
    </source>
</evidence>
<dbReference type="EMBL" id="JAXCEI010000006">
    <property type="protein sequence ID" value="MFA1540355.1"/>
    <property type="molecule type" value="Genomic_DNA"/>
</dbReference>
<keyword evidence="5" id="KW-0378">Hydrolase</keyword>
<dbReference type="Proteomes" id="UP001569963">
    <property type="component" value="Unassembled WGS sequence"/>
</dbReference>
<feature type="coiled-coil region" evidence="2">
    <location>
        <begin position="216"/>
        <end position="243"/>
    </location>
</feature>
<evidence type="ECO:0000256" key="3">
    <source>
        <dbReference type="SAM" id="SignalP"/>
    </source>
</evidence>
<comment type="similarity">
    <text evidence="1">Belongs to the protein-tyrosine phosphatase family.</text>
</comment>
<keyword evidence="6" id="KW-1185">Reference proteome</keyword>
<organism evidence="5 6">
    <name type="scientific">Actinomadura monticuli</name>
    <dbReference type="NCBI Taxonomy" id="3097367"/>
    <lineage>
        <taxon>Bacteria</taxon>
        <taxon>Bacillati</taxon>
        <taxon>Actinomycetota</taxon>
        <taxon>Actinomycetes</taxon>
        <taxon>Streptosporangiales</taxon>
        <taxon>Thermomonosporaceae</taxon>
        <taxon>Actinomadura</taxon>
    </lineage>
</organism>
<name>A0ABV4QD89_9ACTN</name>
<keyword evidence="2" id="KW-0175">Coiled coil</keyword>
<evidence type="ECO:0000313" key="6">
    <source>
        <dbReference type="Proteomes" id="UP001569963"/>
    </source>
</evidence>
<dbReference type="SUPFAM" id="SSF52799">
    <property type="entry name" value="(Phosphotyrosine protein) phosphatases II"/>
    <property type="match status" value="1"/>
</dbReference>
<feature type="chain" id="PRO_5045886894" evidence="3">
    <location>
        <begin position="31"/>
        <end position="296"/>
    </location>
</feature>
<dbReference type="PROSITE" id="PS50056">
    <property type="entry name" value="TYR_PHOSPHATASE_2"/>
    <property type="match status" value="1"/>
</dbReference>
<dbReference type="GO" id="GO:0004725">
    <property type="term" value="F:protein tyrosine phosphatase activity"/>
    <property type="evidence" value="ECO:0007669"/>
    <property type="project" value="UniProtKB-EC"/>
</dbReference>
<reference evidence="5 6" key="1">
    <citation type="submission" date="2023-11" db="EMBL/GenBank/DDBJ databases">
        <title>Actinomadura monticuli sp. nov., isolated from volcanic ash.</title>
        <authorList>
            <person name="Lee S.D."/>
            <person name="Yang H."/>
            <person name="Kim I.S."/>
        </authorList>
    </citation>
    <scope>NUCLEOTIDE SEQUENCE [LARGE SCALE GENOMIC DNA]</scope>
    <source>
        <strain evidence="5 6">DLS-62</strain>
    </source>
</reference>